<organism evidence="1 2">
    <name type="scientific">Clathrus columnatus</name>
    <dbReference type="NCBI Taxonomy" id="1419009"/>
    <lineage>
        <taxon>Eukaryota</taxon>
        <taxon>Fungi</taxon>
        <taxon>Dikarya</taxon>
        <taxon>Basidiomycota</taxon>
        <taxon>Agaricomycotina</taxon>
        <taxon>Agaricomycetes</taxon>
        <taxon>Phallomycetidae</taxon>
        <taxon>Phallales</taxon>
        <taxon>Clathraceae</taxon>
        <taxon>Clathrus</taxon>
    </lineage>
</organism>
<keyword evidence="2" id="KW-1185">Reference proteome</keyword>
<dbReference type="AlphaFoldDB" id="A0AAV5AE18"/>
<proteinExistence type="predicted"/>
<evidence type="ECO:0000313" key="2">
    <source>
        <dbReference type="Proteomes" id="UP001050691"/>
    </source>
</evidence>
<sequence>MVKILDGGVAWEEKIALCQSQSGGQVLDFSKAAVFTKKLISRKLQSQEMNIRDFTQPKASSVNFPDGSRLMFCLEQLSNTEFMKKAIKDSGLLAVIDAPEPPEVMVPTGTSATLQ</sequence>
<reference evidence="1" key="1">
    <citation type="submission" date="2021-10" db="EMBL/GenBank/DDBJ databases">
        <title>De novo Genome Assembly of Clathrus columnatus (Basidiomycota, Fungi) Using Illumina and Nanopore Sequence Data.</title>
        <authorList>
            <person name="Ogiso-Tanaka E."/>
            <person name="Itagaki H."/>
            <person name="Hosoya T."/>
            <person name="Hosaka K."/>
        </authorList>
    </citation>
    <scope>NUCLEOTIDE SEQUENCE</scope>
    <source>
        <strain evidence="1">MO-923</strain>
    </source>
</reference>
<dbReference type="EMBL" id="BPWL01000006">
    <property type="protein sequence ID" value="GJJ11216.1"/>
    <property type="molecule type" value="Genomic_DNA"/>
</dbReference>
<name>A0AAV5AE18_9AGAM</name>
<gene>
    <name evidence="1" type="ORF">Clacol_005448</name>
</gene>
<accession>A0AAV5AE18</accession>
<dbReference type="Proteomes" id="UP001050691">
    <property type="component" value="Unassembled WGS sequence"/>
</dbReference>
<comment type="caution">
    <text evidence="1">The sequence shown here is derived from an EMBL/GenBank/DDBJ whole genome shotgun (WGS) entry which is preliminary data.</text>
</comment>
<evidence type="ECO:0000313" key="1">
    <source>
        <dbReference type="EMBL" id="GJJ11216.1"/>
    </source>
</evidence>
<protein>
    <submittedName>
        <fullName evidence="1">Uncharacterized protein</fullName>
    </submittedName>
</protein>